<reference evidence="5 6" key="1">
    <citation type="journal article" date="2020" name="IScience">
        <title>Genome Sequencing of the Endangered Kingdonia uniflora (Circaeasteraceae, Ranunculales) Reveals Potential Mechanisms of Evolutionary Specialization.</title>
        <authorList>
            <person name="Sun Y."/>
            <person name="Deng T."/>
            <person name="Zhang A."/>
            <person name="Moore M.J."/>
            <person name="Landis J.B."/>
            <person name="Lin N."/>
            <person name="Zhang H."/>
            <person name="Zhang X."/>
            <person name="Huang J."/>
            <person name="Zhang X."/>
            <person name="Sun H."/>
            <person name="Wang H."/>
        </authorList>
    </citation>
    <scope>NUCLEOTIDE SEQUENCE [LARGE SCALE GENOMIC DNA]</scope>
    <source>
        <strain evidence="5">TB1705</strain>
        <tissue evidence="5">Leaf</tissue>
    </source>
</reference>
<dbReference type="PANTHER" id="PTHR13375:SF3">
    <property type="entry name" value="THO COMPLEX SUBUNIT 5 HOMOLOG"/>
    <property type="match status" value="1"/>
</dbReference>
<feature type="compositionally biased region" description="Basic and acidic residues" evidence="4">
    <location>
        <begin position="545"/>
        <end position="562"/>
    </location>
</feature>
<feature type="region of interest" description="Disordered" evidence="4">
    <location>
        <begin position="545"/>
        <end position="568"/>
    </location>
</feature>
<dbReference type="Pfam" id="PF09766">
    <property type="entry name" value="FmiP_Thoc5"/>
    <property type="match status" value="1"/>
</dbReference>
<accession>A0A7J7LMW8</accession>
<feature type="compositionally biased region" description="Polar residues" evidence="4">
    <location>
        <begin position="281"/>
        <end position="291"/>
    </location>
</feature>
<keyword evidence="6" id="KW-1185">Reference proteome</keyword>
<dbReference type="InterPro" id="IPR019163">
    <property type="entry name" value="THO_Thoc5"/>
</dbReference>
<name>A0A7J7LMW8_9MAGN</name>
<evidence type="ECO:0008006" key="7">
    <source>
        <dbReference type="Google" id="ProtNLM"/>
    </source>
</evidence>
<evidence type="ECO:0000313" key="5">
    <source>
        <dbReference type="EMBL" id="KAF6143996.1"/>
    </source>
</evidence>
<evidence type="ECO:0000313" key="6">
    <source>
        <dbReference type="Proteomes" id="UP000541444"/>
    </source>
</evidence>
<comment type="subcellular location">
    <subcellularLocation>
        <location evidence="1">Nucleus</location>
    </subcellularLocation>
</comment>
<dbReference type="EMBL" id="JACGCM010002156">
    <property type="protein sequence ID" value="KAF6143996.1"/>
    <property type="molecule type" value="Genomic_DNA"/>
</dbReference>
<organism evidence="5 6">
    <name type="scientific">Kingdonia uniflora</name>
    <dbReference type="NCBI Taxonomy" id="39325"/>
    <lineage>
        <taxon>Eukaryota</taxon>
        <taxon>Viridiplantae</taxon>
        <taxon>Streptophyta</taxon>
        <taxon>Embryophyta</taxon>
        <taxon>Tracheophyta</taxon>
        <taxon>Spermatophyta</taxon>
        <taxon>Magnoliopsida</taxon>
        <taxon>Ranunculales</taxon>
        <taxon>Circaeasteraceae</taxon>
        <taxon>Kingdonia</taxon>
    </lineage>
</organism>
<evidence type="ECO:0000256" key="2">
    <source>
        <dbReference type="ARBA" id="ARBA00008044"/>
    </source>
</evidence>
<dbReference type="GO" id="GO:0000445">
    <property type="term" value="C:THO complex part of transcription export complex"/>
    <property type="evidence" value="ECO:0007669"/>
    <property type="project" value="TreeGrafter"/>
</dbReference>
<dbReference type="GO" id="GO:0003729">
    <property type="term" value="F:mRNA binding"/>
    <property type="evidence" value="ECO:0007669"/>
    <property type="project" value="TreeGrafter"/>
</dbReference>
<evidence type="ECO:0000256" key="4">
    <source>
        <dbReference type="SAM" id="MobiDB-lite"/>
    </source>
</evidence>
<sequence>MMEVEEDPSPLAPMPSLHKAEKKKKSAHEMLEETRVFAEEIVAKMLLLKKEGKPKSELRELVTQMSLHLVLLRQVNRSILIEEDRVKSETEQAKTPVDFTSLQLHNMLYEKNHYVKAIKACKDFKSKYPDIELVPEKEFFSNAPQEIKASVMSKDSAHDLMLKRLNFEVFQRKELCKLNEKLEQRRKSLLETIANRKKFLSSLPSHLKSLKKASMPVQQQLGIPHSKKIKQHNSAELLPPPLYVIYSQFLSQKEAFGEKIDLEIMGSLKEAQAFAYQQANNDAGMSTSTETNKFDDDAPDEEDDGQRRRKRPKKVPSKESLDHAERIYQAHPFKVILHVYDDEVSDPKPVKLVTLRFEYLWKLNVVCVGLEGSLERPEINILCNLFPDDTGLELPHQSAKLFAGDAAAFDESRMLRPYKWAQHLAGIDFLPEVSPLLTVSETQSNSTVKSATVISGLSLYRHQNRVQTVVQRIRSRQKAQKALAEQLDSLSRLKWPTLGYEKIPWAFHTASCDLHSWLEMLLPNEGLSIPVAVEQAADLMDLDIDGRSSRSKEEIESAREDGELPSGIPVPVVVTEANVPPPKISTDLDHSRQLTLISKSMISPMNKGRSLSFRKHDDDSELLIDSESDVDEPIPTEEEPEYAASHAMVDKSWENYGVKEFIMALSKSADGSGGIVNLEAKIKISKEYPLRPPLFTLSLSTNNDGKTSEKDFSGWYNELRAIEAEVNLHILKMLPCDYENYILSHQVRCLAMLFDLYIHEEAPMFSKTRKSTSVVDIGLCKPVSGKILTRSFRGRDRRKMISWKDMECTPGYPY</sequence>
<feature type="region of interest" description="Disordered" evidence="4">
    <location>
        <begin position="281"/>
        <end position="321"/>
    </location>
</feature>
<feature type="region of interest" description="Disordered" evidence="4">
    <location>
        <begin position="1"/>
        <end position="25"/>
    </location>
</feature>
<keyword evidence="3" id="KW-0539">Nucleus</keyword>
<dbReference type="Proteomes" id="UP000541444">
    <property type="component" value="Unassembled WGS sequence"/>
</dbReference>
<dbReference type="GO" id="GO:0006406">
    <property type="term" value="P:mRNA export from nucleus"/>
    <property type="evidence" value="ECO:0007669"/>
    <property type="project" value="TreeGrafter"/>
</dbReference>
<evidence type="ECO:0000256" key="1">
    <source>
        <dbReference type="ARBA" id="ARBA00004123"/>
    </source>
</evidence>
<protein>
    <recommendedName>
        <fullName evidence="7">THO complex subunit 5</fullName>
    </recommendedName>
</protein>
<dbReference type="AlphaFoldDB" id="A0A7J7LMW8"/>
<evidence type="ECO:0000256" key="3">
    <source>
        <dbReference type="ARBA" id="ARBA00023242"/>
    </source>
</evidence>
<comment type="caution">
    <text evidence="5">The sequence shown here is derived from an EMBL/GenBank/DDBJ whole genome shotgun (WGS) entry which is preliminary data.</text>
</comment>
<dbReference type="PANTHER" id="PTHR13375">
    <property type="entry name" value="FMS INTERACTING PROTEIN"/>
    <property type="match status" value="1"/>
</dbReference>
<dbReference type="OrthoDB" id="20582at2759"/>
<gene>
    <name evidence="5" type="ORF">GIB67_017604</name>
</gene>
<comment type="similarity">
    <text evidence="2">Belongs to the THOC5 family.</text>
</comment>
<proteinExistence type="inferred from homology"/>